<keyword evidence="4" id="KW-1185">Reference proteome</keyword>
<gene>
    <name evidence="2" type="ORF">D5F11_002245</name>
    <name evidence="1" type="ORF">J6TS1_29820</name>
</gene>
<dbReference type="Gene3D" id="3.40.190.10">
    <property type="entry name" value="Periplasmic binding protein-like II"/>
    <property type="match status" value="1"/>
</dbReference>
<proteinExistence type="predicted"/>
<evidence type="ECO:0000313" key="1">
    <source>
        <dbReference type="EMBL" id="GIN97112.1"/>
    </source>
</evidence>
<evidence type="ECO:0000313" key="2">
    <source>
        <dbReference type="EMBL" id="RST61719.1"/>
    </source>
</evidence>
<dbReference type="OrthoDB" id="9769319at2"/>
<accession>A0A429XEA5</accession>
<dbReference type="AlphaFoldDB" id="A0A429XEA5"/>
<dbReference type="EMBL" id="BORJ01000008">
    <property type="protein sequence ID" value="GIN97112.1"/>
    <property type="molecule type" value="Genomic_DNA"/>
</dbReference>
<evidence type="ECO:0000313" key="3">
    <source>
        <dbReference type="Proteomes" id="UP000287296"/>
    </source>
</evidence>
<sequence>MAPEFKNSGVSLDDQRVLIGIANVLQGKSINATDTKVLKMSQEILIDLLPNIKAFDSDSPKTLLA</sequence>
<dbReference type="Proteomes" id="UP000287296">
    <property type="component" value="Unassembled WGS sequence"/>
</dbReference>
<protein>
    <submittedName>
        <fullName evidence="2">Uncharacterized protein</fullName>
    </submittedName>
</protein>
<dbReference type="RefSeq" id="WP_120115689.1">
    <property type="nucleotide sequence ID" value="NZ_BORJ01000008.1"/>
</dbReference>
<evidence type="ECO:0000313" key="4">
    <source>
        <dbReference type="Proteomes" id="UP000680670"/>
    </source>
</evidence>
<reference evidence="1 4" key="2">
    <citation type="submission" date="2021-03" db="EMBL/GenBank/DDBJ databases">
        <title>Antimicrobial resistance genes in bacteria isolated from Japanese honey, and their potential for conferring macrolide and lincosamide resistance in the American foulbrood pathogen Paenibacillus larvae.</title>
        <authorList>
            <person name="Okamoto M."/>
            <person name="Kumagai M."/>
            <person name="Kanamori H."/>
            <person name="Takamatsu D."/>
        </authorList>
    </citation>
    <scope>NUCLEOTIDE SEQUENCE [LARGE SCALE GENOMIC DNA]</scope>
    <source>
        <strain evidence="1 4">J6TS1</strain>
    </source>
</reference>
<dbReference type="Proteomes" id="UP000680670">
    <property type="component" value="Unassembled WGS sequence"/>
</dbReference>
<name>A0A429XEA5_SIMTE</name>
<organism evidence="2 3">
    <name type="scientific">Siminovitchia terrae</name>
    <name type="common">Bacillus terrae</name>
    <dbReference type="NCBI Taxonomy" id="1914933"/>
    <lineage>
        <taxon>Bacteria</taxon>
        <taxon>Bacillati</taxon>
        <taxon>Bacillota</taxon>
        <taxon>Bacilli</taxon>
        <taxon>Bacillales</taxon>
        <taxon>Bacillaceae</taxon>
        <taxon>Siminovitchia</taxon>
    </lineage>
</organism>
<reference evidence="2 3" key="1">
    <citation type="submission" date="2018-12" db="EMBL/GenBank/DDBJ databases">
        <authorList>
            <person name="Sun L."/>
            <person name="Chen Z."/>
        </authorList>
    </citation>
    <scope>NUCLEOTIDE SEQUENCE [LARGE SCALE GENOMIC DNA]</scope>
    <source>
        <strain evidence="2 3">LMG 29736</strain>
    </source>
</reference>
<comment type="caution">
    <text evidence="2">The sequence shown here is derived from an EMBL/GenBank/DDBJ whole genome shotgun (WGS) entry which is preliminary data.</text>
</comment>
<dbReference type="EMBL" id="QYTW02000001">
    <property type="protein sequence ID" value="RST61719.1"/>
    <property type="molecule type" value="Genomic_DNA"/>
</dbReference>